<dbReference type="CDD" id="cd13603">
    <property type="entry name" value="PBP2_TRAP_Siap_TeaA_like"/>
    <property type="match status" value="1"/>
</dbReference>
<dbReference type="NCBIfam" id="TIGR00787">
    <property type="entry name" value="dctP"/>
    <property type="match status" value="1"/>
</dbReference>
<dbReference type="NCBIfam" id="NF037995">
    <property type="entry name" value="TRAP_S1"/>
    <property type="match status" value="1"/>
</dbReference>
<proteinExistence type="inferred from homology"/>
<evidence type="ECO:0000256" key="3">
    <source>
        <dbReference type="ARBA" id="ARBA00022448"/>
    </source>
</evidence>
<dbReference type="AlphaFoldDB" id="A0A8J4H9P3"/>
<gene>
    <name evidence="5" type="ORF">ENY07_04170</name>
</gene>
<name>A0A8J4H9P3_9PROT</name>
<evidence type="ECO:0000256" key="1">
    <source>
        <dbReference type="ARBA" id="ARBA00004196"/>
    </source>
</evidence>
<evidence type="ECO:0000256" key="4">
    <source>
        <dbReference type="ARBA" id="ARBA00022729"/>
    </source>
</evidence>
<keyword evidence="3" id="KW-0813">Transport</keyword>
<sequence length="332" mass="36279">MHRRVVLAAAASLPLVALGRGARGAEFSYKYASNLPAAHPLNIHAEAAAKRIGEASQGRLEIQVFPNNQLGSDTDALSQLRSGALEFFTLSGPILATLVPAASINGVGFAFKDYAEVWQAMDGPVGAYVRGEIAKHGLYAFEKIWDNGYRQITSATRPIRAPEDLVGFKIRVPVSPLWTSLFKAFGAAPASINFSEVYSALETRIVDGQENPLAIIETAKLYEVQKYLCFTNHMWDGYWMLANPGALHRLPDDLQALVAQEFNRAALEERADVARMNASLGATLKDQGMTVFETDPAAFRARLRQAGFYQEWQKRLGPEAWGALQSVVGPLA</sequence>
<dbReference type="InterPro" id="IPR018389">
    <property type="entry name" value="DctP_fam"/>
</dbReference>
<dbReference type="Gene3D" id="3.40.190.170">
    <property type="entry name" value="Bacterial extracellular solute-binding protein, family 7"/>
    <property type="match status" value="1"/>
</dbReference>
<dbReference type="InterPro" id="IPR038404">
    <property type="entry name" value="TRAP_DctP_sf"/>
</dbReference>
<dbReference type="EMBL" id="DTQM01000080">
    <property type="protein sequence ID" value="HGC42409.1"/>
    <property type="molecule type" value="Genomic_DNA"/>
</dbReference>
<dbReference type="InterPro" id="IPR004682">
    <property type="entry name" value="TRAP_DctP"/>
</dbReference>
<dbReference type="GO" id="GO:0055085">
    <property type="term" value="P:transmembrane transport"/>
    <property type="evidence" value="ECO:0007669"/>
    <property type="project" value="InterPro"/>
</dbReference>
<dbReference type="PANTHER" id="PTHR33376">
    <property type="match status" value="1"/>
</dbReference>
<protein>
    <submittedName>
        <fullName evidence="5">TRAP transporter substrate-binding protein</fullName>
    </submittedName>
</protein>
<comment type="similarity">
    <text evidence="2">Belongs to the bacterial solute-binding protein 7 family.</text>
</comment>
<organism evidence="5">
    <name type="scientific">Acidicaldus sp</name>
    <dbReference type="NCBI Taxonomy" id="1872105"/>
    <lineage>
        <taxon>Bacteria</taxon>
        <taxon>Pseudomonadati</taxon>
        <taxon>Pseudomonadota</taxon>
        <taxon>Alphaproteobacteria</taxon>
        <taxon>Acetobacterales</taxon>
        <taxon>Acetobacteraceae</taxon>
        <taxon>Acidicaldus</taxon>
    </lineage>
</organism>
<accession>A0A8J4H9P3</accession>
<dbReference type="PANTHER" id="PTHR33376:SF4">
    <property type="entry name" value="SIALIC ACID-BINDING PERIPLASMIC PROTEIN SIAP"/>
    <property type="match status" value="1"/>
</dbReference>
<dbReference type="Pfam" id="PF03480">
    <property type="entry name" value="DctP"/>
    <property type="match status" value="1"/>
</dbReference>
<dbReference type="GO" id="GO:0030288">
    <property type="term" value="C:outer membrane-bounded periplasmic space"/>
    <property type="evidence" value="ECO:0007669"/>
    <property type="project" value="InterPro"/>
</dbReference>
<reference evidence="5" key="1">
    <citation type="journal article" date="2020" name="mSystems">
        <title>Genome- and Community-Level Interaction Insights into Carbon Utilization and Element Cycling Functions of Hydrothermarchaeota in Hydrothermal Sediment.</title>
        <authorList>
            <person name="Zhou Z."/>
            <person name="Liu Y."/>
            <person name="Xu W."/>
            <person name="Pan J."/>
            <person name="Luo Z.H."/>
            <person name="Li M."/>
        </authorList>
    </citation>
    <scope>NUCLEOTIDE SEQUENCE</scope>
    <source>
        <strain evidence="5">SpSt-997</strain>
    </source>
</reference>
<evidence type="ECO:0000313" key="5">
    <source>
        <dbReference type="EMBL" id="HGC42409.1"/>
    </source>
</evidence>
<evidence type="ECO:0000256" key="2">
    <source>
        <dbReference type="ARBA" id="ARBA00009023"/>
    </source>
</evidence>
<comment type="subcellular location">
    <subcellularLocation>
        <location evidence="1">Cell envelope</location>
    </subcellularLocation>
</comment>
<keyword evidence="4" id="KW-0732">Signal</keyword>
<comment type="caution">
    <text evidence="5">The sequence shown here is derived from an EMBL/GenBank/DDBJ whole genome shotgun (WGS) entry which is preliminary data.</text>
</comment>
<dbReference type="PIRSF" id="PIRSF006470">
    <property type="entry name" value="DctB"/>
    <property type="match status" value="1"/>
</dbReference>